<comment type="caution">
    <text evidence="16">The sequence shown here is derived from an EMBL/GenBank/DDBJ whole genome shotgun (WGS) entry which is preliminary data.</text>
</comment>
<keyword evidence="6" id="KW-0808">Transferase</keyword>
<keyword evidence="11 14" id="KW-1133">Transmembrane helix</keyword>
<dbReference type="InterPro" id="IPR036890">
    <property type="entry name" value="HATPase_C_sf"/>
</dbReference>
<dbReference type="SMART" id="SM00387">
    <property type="entry name" value="HATPase_c"/>
    <property type="match status" value="1"/>
</dbReference>
<dbReference type="PROSITE" id="PS50109">
    <property type="entry name" value="HIS_KIN"/>
    <property type="match status" value="1"/>
</dbReference>
<evidence type="ECO:0000256" key="8">
    <source>
        <dbReference type="ARBA" id="ARBA00022741"/>
    </source>
</evidence>
<evidence type="ECO:0000256" key="13">
    <source>
        <dbReference type="ARBA" id="ARBA00023136"/>
    </source>
</evidence>
<dbReference type="SUPFAM" id="SSF55874">
    <property type="entry name" value="ATPase domain of HSP90 chaperone/DNA topoisomerase II/histidine kinase"/>
    <property type="match status" value="1"/>
</dbReference>
<reference evidence="17" key="1">
    <citation type="journal article" date="2019" name="Int. J. Syst. Evol. Microbiol.">
        <title>The Global Catalogue of Microorganisms (GCM) 10K type strain sequencing project: providing services to taxonomists for standard genome sequencing and annotation.</title>
        <authorList>
            <consortium name="The Broad Institute Genomics Platform"/>
            <consortium name="The Broad Institute Genome Sequencing Center for Infectious Disease"/>
            <person name="Wu L."/>
            <person name="Ma J."/>
        </authorList>
    </citation>
    <scope>NUCLEOTIDE SEQUENCE [LARGE SCALE GENOMIC DNA]</scope>
    <source>
        <strain evidence="17">JCM 15309</strain>
    </source>
</reference>
<evidence type="ECO:0000256" key="11">
    <source>
        <dbReference type="ARBA" id="ARBA00022989"/>
    </source>
</evidence>
<dbReference type="InterPro" id="IPR004358">
    <property type="entry name" value="Sig_transdc_His_kin-like_C"/>
</dbReference>
<evidence type="ECO:0000256" key="14">
    <source>
        <dbReference type="SAM" id="Phobius"/>
    </source>
</evidence>
<feature type="transmembrane region" description="Helical" evidence="14">
    <location>
        <begin position="80"/>
        <end position="103"/>
    </location>
</feature>
<evidence type="ECO:0000313" key="17">
    <source>
        <dbReference type="Proteomes" id="UP001500571"/>
    </source>
</evidence>
<evidence type="ECO:0000256" key="1">
    <source>
        <dbReference type="ARBA" id="ARBA00000085"/>
    </source>
</evidence>
<dbReference type="Proteomes" id="UP001500571">
    <property type="component" value="Unassembled WGS sequence"/>
</dbReference>
<dbReference type="Pfam" id="PF02518">
    <property type="entry name" value="HATPase_c"/>
    <property type="match status" value="1"/>
</dbReference>
<keyword evidence="9 16" id="KW-0418">Kinase</keyword>
<dbReference type="GO" id="GO:0016301">
    <property type="term" value="F:kinase activity"/>
    <property type="evidence" value="ECO:0007669"/>
    <property type="project" value="UniProtKB-KW"/>
</dbReference>
<dbReference type="InterPro" id="IPR003594">
    <property type="entry name" value="HATPase_dom"/>
</dbReference>
<evidence type="ECO:0000256" key="9">
    <source>
        <dbReference type="ARBA" id="ARBA00022777"/>
    </source>
</evidence>
<dbReference type="SUPFAM" id="SSF55890">
    <property type="entry name" value="Sporulation response regulatory protein Spo0B"/>
    <property type="match status" value="1"/>
</dbReference>
<evidence type="ECO:0000256" key="10">
    <source>
        <dbReference type="ARBA" id="ARBA00022840"/>
    </source>
</evidence>
<evidence type="ECO:0000256" key="4">
    <source>
        <dbReference type="ARBA" id="ARBA00022475"/>
    </source>
</evidence>
<protein>
    <recommendedName>
        <fullName evidence="3">histidine kinase</fullName>
        <ecNumber evidence="3">2.7.13.3</ecNumber>
    </recommendedName>
</protein>
<dbReference type="EC" id="2.7.13.3" evidence="3"/>
<dbReference type="InterPro" id="IPR050428">
    <property type="entry name" value="TCS_sensor_his_kinase"/>
</dbReference>
<comment type="catalytic activity">
    <reaction evidence="1">
        <text>ATP + protein L-histidine = ADP + protein N-phospho-L-histidine.</text>
        <dbReference type="EC" id="2.7.13.3"/>
    </reaction>
</comment>
<keyword evidence="8" id="KW-0547">Nucleotide-binding</keyword>
<dbReference type="PRINTS" id="PR00344">
    <property type="entry name" value="BCTRLSENSOR"/>
</dbReference>
<evidence type="ECO:0000256" key="7">
    <source>
        <dbReference type="ARBA" id="ARBA00022692"/>
    </source>
</evidence>
<dbReference type="InterPro" id="IPR016120">
    <property type="entry name" value="Sig_transdc_His_kin_SpoOB"/>
</dbReference>
<dbReference type="Pfam" id="PF17203">
    <property type="entry name" value="sCache_3_2"/>
    <property type="match status" value="1"/>
</dbReference>
<dbReference type="Gene3D" id="3.30.450.20">
    <property type="entry name" value="PAS domain"/>
    <property type="match status" value="2"/>
</dbReference>
<evidence type="ECO:0000256" key="3">
    <source>
        <dbReference type="ARBA" id="ARBA00012438"/>
    </source>
</evidence>
<accession>A0ABP5CSP9</accession>
<dbReference type="Gene3D" id="3.30.565.10">
    <property type="entry name" value="Histidine kinase-like ATPase, C-terminal domain"/>
    <property type="match status" value="1"/>
</dbReference>
<dbReference type="PANTHER" id="PTHR45436">
    <property type="entry name" value="SENSOR HISTIDINE KINASE YKOH"/>
    <property type="match status" value="1"/>
</dbReference>
<dbReference type="PANTHER" id="PTHR45436:SF5">
    <property type="entry name" value="SENSOR HISTIDINE KINASE TRCS"/>
    <property type="match status" value="1"/>
</dbReference>
<keyword evidence="12" id="KW-0902">Two-component regulatory system</keyword>
<keyword evidence="17" id="KW-1185">Reference proteome</keyword>
<gene>
    <name evidence="16" type="ORF">GCM10009798_30540</name>
</gene>
<comment type="subcellular location">
    <subcellularLocation>
        <location evidence="2">Cell membrane</location>
        <topology evidence="2">Multi-pass membrane protein</topology>
    </subcellularLocation>
</comment>
<feature type="domain" description="Histidine kinase" evidence="15">
    <location>
        <begin position="486"/>
        <end position="593"/>
    </location>
</feature>
<name>A0ABP5CSP9_9ACTN</name>
<evidence type="ECO:0000256" key="6">
    <source>
        <dbReference type="ARBA" id="ARBA00022679"/>
    </source>
</evidence>
<dbReference type="EMBL" id="BAAAPB010000003">
    <property type="protein sequence ID" value="GAA1968066.1"/>
    <property type="molecule type" value="Genomic_DNA"/>
</dbReference>
<dbReference type="InterPro" id="IPR029151">
    <property type="entry name" value="Sensor-like_sf"/>
</dbReference>
<keyword evidence="4" id="KW-1003">Cell membrane</keyword>
<keyword evidence="10" id="KW-0067">ATP-binding</keyword>
<evidence type="ECO:0000259" key="15">
    <source>
        <dbReference type="PROSITE" id="PS50109"/>
    </source>
</evidence>
<keyword evidence="7 14" id="KW-0812">Transmembrane</keyword>
<proteinExistence type="predicted"/>
<keyword evidence="13 14" id="KW-0472">Membrane</keyword>
<feature type="transmembrane region" description="Helical" evidence="14">
    <location>
        <begin position="239"/>
        <end position="261"/>
    </location>
</feature>
<organism evidence="16 17">
    <name type="scientific">Nocardioides panacihumi</name>
    <dbReference type="NCBI Taxonomy" id="400774"/>
    <lineage>
        <taxon>Bacteria</taxon>
        <taxon>Bacillati</taxon>
        <taxon>Actinomycetota</taxon>
        <taxon>Actinomycetes</taxon>
        <taxon>Propionibacteriales</taxon>
        <taxon>Nocardioidaceae</taxon>
        <taxon>Nocardioides</taxon>
    </lineage>
</organism>
<dbReference type="InterPro" id="IPR005467">
    <property type="entry name" value="His_kinase_dom"/>
</dbReference>
<evidence type="ECO:0000256" key="2">
    <source>
        <dbReference type="ARBA" id="ARBA00004651"/>
    </source>
</evidence>
<evidence type="ECO:0000256" key="5">
    <source>
        <dbReference type="ARBA" id="ARBA00022553"/>
    </source>
</evidence>
<dbReference type="SUPFAM" id="SSF103190">
    <property type="entry name" value="Sensory domain-like"/>
    <property type="match status" value="1"/>
</dbReference>
<evidence type="ECO:0000313" key="16">
    <source>
        <dbReference type="EMBL" id="GAA1968066.1"/>
    </source>
</evidence>
<sequence>MAPLSEIAGAGPAPLAEECIWVMAQDRTSAVMAVTSLAPVVPEPGTNDVLRVLLTAVQRRERRYTPVVIRTRRLALGTQAVVALFVLLSLVVLLSLAVSTAVVRRDLERQYEQRALAIAHSVAALPGLGTAVTSTSPTPDGPVQAEAERVRRLTGALYVVVTDDAGIRYSHPTTANVGRRVSTSADEALSGRDVVAVERGTLGYSARGKVPLRDDSGRIVGEVSVGIATSEVAHEAGTLTVVLALVALVPLAVGLAGALLLGRRLRRTTLGLQPEEMADLVREHVAVLGGVRDGVVAVDGRGRVTVSNPEARRLLGADLVTGVRLSEAGVAPESLALFEEEPAPSGALRVIGGRVVVATRLPVQRGERDLGSVLILRDRTDLDEMAGELEATRALTDALRAQAHEHNNRLHALIGMLHHGDVDAANSYLTGLSDAGTWLSGVDDPYLAGLLAAKSATASEAGVLLRVSEATWLDRRVAHPLDTVTVVGNLIDNGIGAASRGSRLPRSVEVTLLADGADLLVHVVDSGDGIAAEHVGQVFERGFTTREGEATGHGIGLALARHTARAHGGDVRLVSRCGPDSGAAFEARLAGVLNAAASAAGERRG</sequence>
<evidence type="ECO:0000256" key="12">
    <source>
        <dbReference type="ARBA" id="ARBA00023012"/>
    </source>
</evidence>
<dbReference type="InterPro" id="IPR033463">
    <property type="entry name" value="sCache_3"/>
</dbReference>
<keyword evidence="5" id="KW-0597">Phosphoprotein</keyword>